<evidence type="ECO:0000313" key="3">
    <source>
        <dbReference type="Proteomes" id="UP000605846"/>
    </source>
</evidence>
<sequence>MGLLKLGSLYNKKKSKEKQQNSPSTPPPVPVPTSPPLKLEPLTLDLNFELNEPQANKQPVVTTQIAPKSAPATRPLESGSLFDDIFSELKAKPLGTQDEFHSDLSLAVALSQQLQLDAPTTTKVTNATSAQKPTRNQPTPKSDFLINDDSIYSSYLRNLRSLEQDNDSGPAQNTITATSPTTTTTTAATTSFGTSMFAALMQQQQATSATSTLFASTTPTKTNPTPAKPTPAVTTPVVLDSDVSDSDDANDSDSGEEEEVNPQGVRMTKGARPIMERRTQDHRLMVKRKVDSWVNRVDPEANMVESNDSMIARMKDRHRQQVKMAVVRQQQQQQQQAMGMMPYPISPGFGLGPVPPHPAMINPAASPPHLYAAPQTLPPEFVDPSSTPLVYPLPNEAPAPAKPSVSRSSLPTSAGMSVESDTRSTTSTTTPPSSSSTSSSTSHKEPDSDEMEGKAEEDESHIDADDETSDDNASRGTKRSITRRRSKAKPKSRHEKLHREVKEEETEDDASQPIAPTTTHGEQVPKKGMRHSRSTPNLKKKKSSKKGSSNTSAANSRRNSQEDLVIPQRSTSTSSSPATMSRMKHMKSEPDMQQRRYPQPSLQQQQLQYEWNRMQAYQREQQLKHQYAHQFQSGSSSSLPSPPVHHHPYYTPQAMATGPTPHSDPHSYHRAYRQDPRASAMMYPFPSVSQSASTPTNNYPPHPSYYPVPQHTSYHYTHPSMR</sequence>
<dbReference type="OrthoDB" id="2291042at2759"/>
<organism evidence="2 3">
    <name type="scientific">Apophysomyces ossiformis</name>
    <dbReference type="NCBI Taxonomy" id="679940"/>
    <lineage>
        <taxon>Eukaryota</taxon>
        <taxon>Fungi</taxon>
        <taxon>Fungi incertae sedis</taxon>
        <taxon>Mucoromycota</taxon>
        <taxon>Mucoromycotina</taxon>
        <taxon>Mucoromycetes</taxon>
        <taxon>Mucorales</taxon>
        <taxon>Mucorineae</taxon>
        <taxon>Mucoraceae</taxon>
        <taxon>Apophysomyces</taxon>
    </lineage>
</organism>
<feature type="compositionally biased region" description="Basic residues" evidence="1">
    <location>
        <begin position="527"/>
        <end position="545"/>
    </location>
</feature>
<feature type="compositionally biased region" description="Polar residues" evidence="1">
    <location>
        <begin position="123"/>
        <end position="140"/>
    </location>
</feature>
<comment type="caution">
    <text evidence="2">The sequence shown here is derived from an EMBL/GenBank/DDBJ whole genome shotgun (WGS) entry which is preliminary data.</text>
</comment>
<dbReference type="EMBL" id="JABAYA010000024">
    <property type="protein sequence ID" value="KAF7729533.1"/>
    <property type="molecule type" value="Genomic_DNA"/>
</dbReference>
<proteinExistence type="predicted"/>
<name>A0A8H7ERZ4_9FUNG</name>
<feature type="compositionally biased region" description="Acidic residues" evidence="1">
    <location>
        <begin position="455"/>
        <end position="470"/>
    </location>
</feature>
<feature type="compositionally biased region" description="Low complexity" evidence="1">
    <location>
        <begin position="424"/>
        <end position="441"/>
    </location>
</feature>
<feature type="region of interest" description="Disordered" evidence="1">
    <location>
        <begin position="163"/>
        <end position="187"/>
    </location>
</feature>
<feature type="compositionally biased region" description="Pro residues" evidence="1">
    <location>
        <begin position="24"/>
        <end position="35"/>
    </location>
</feature>
<feature type="compositionally biased region" description="Low complexity" evidence="1">
    <location>
        <begin position="595"/>
        <end position="606"/>
    </location>
</feature>
<feature type="region of interest" description="Disordered" evidence="1">
    <location>
        <begin position="622"/>
        <end position="646"/>
    </location>
</feature>
<accession>A0A8H7ERZ4</accession>
<evidence type="ECO:0000313" key="2">
    <source>
        <dbReference type="EMBL" id="KAF7729533.1"/>
    </source>
</evidence>
<protein>
    <submittedName>
        <fullName evidence="2">Uncharacterized protein</fullName>
    </submittedName>
</protein>
<feature type="region of interest" description="Disordered" evidence="1">
    <location>
        <begin position="371"/>
        <end position="606"/>
    </location>
</feature>
<feature type="compositionally biased region" description="Acidic residues" evidence="1">
    <location>
        <begin position="242"/>
        <end position="260"/>
    </location>
</feature>
<feature type="compositionally biased region" description="Polar residues" evidence="1">
    <location>
        <begin position="405"/>
        <end position="415"/>
    </location>
</feature>
<feature type="compositionally biased region" description="Low complexity" evidence="1">
    <location>
        <begin position="210"/>
        <end position="241"/>
    </location>
</feature>
<feature type="compositionally biased region" description="Low complexity" evidence="1">
    <location>
        <begin position="546"/>
        <end position="558"/>
    </location>
</feature>
<feature type="compositionally biased region" description="Basic residues" evidence="1">
    <location>
        <begin position="476"/>
        <end position="496"/>
    </location>
</feature>
<evidence type="ECO:0000256" key="1">
    <source>
        <dbReference type="SAM" id="MobiDB-lite"/>
    </source>
</evidence>
<gene>
    <name evidence="2" type="ORF">EC973_004207</name>
</gene>
<reference evidence="2" key="1">
    <citation type="submission" date="2020-01" db="EMBL/GenBank/DDBJ databases">
        <title>Genome Sequencing of Three Apophysomyces-Like Fungal Strains Confirms a Novel Fungal Genus in the Mucoromycota with divergent Burkholderia-like Endosymbiotic Bacteria.</title>
        <authorList>
            <person name="Stajich J.E."/>
            <person name="Macias A.M."/>
            <person name="Carter-House D."/>
            <person name="Lovett B."/>
            <person name="Kasson L.R."/>
            <person name="Berry K."/>
            <person name="Grigoriev I."/>
            <person name="Chang Y."/>
            <person name="Spatafora J."/>
            <person name="Kasson M.T."/>
        </authorList>
    </citation>
    <scope>NUCLEOTIDE SEQUENCE</scope>
    <source>
        <strain evidence="2">NRRL A-21654</strain>
    </source>
</reference>
<dbReference type="AlphaFoldDB" id="A0A8H7ERZ4"/>
<keyword evidence="3" id="KW-1185">Reference proteome</keyword>
<feature type="region of interest" description="Disordered" evidence="1">
    <location>
        <begin position="1"/>
        <end position="78"/>
    </location>
</feature>
<feature type="region of interest" description="Disordered" evidence="1">
    <location>
        <begin position="123"/>
        <end position="146"/>
    </location>
</feature>
<feature type="compositionally biased region" description="Low complexity" evidence="1">
    <location>
        <begin position="174"/>
        <end position="187"/>
    </location>
</feature>
<dbReference type="Proteomes" id="UP000605846">
    <property type="component" value="Unassembled WGS sequence"/>
</dbReference>
<feature type="compositionally biased region" description="Polar residues" evidence="1">
    <location>
        <begin position="53"/>
        <end position="66"/>
    </location>
</feature>
<feature type="region of interest" description="Disordered" evidence="1">
    <location>
        <begin position="210"/>
        <end position="267"/>
    </location>
</feature>
<feature type="compositionally biased region" description="Basic and acidic residues" evidence="1">
    <location>
        <begin position="442"/>
        <end position="454"/>
    </location>
</feature>